<dbReference type="Pfam" id="PF07394">
    <property type="entry name" value="DUF1501"/>
    <property type="match status" value="1"/>
</dbReference>
<dbReference type="RefSeq" id="WP_146848652.1">
    <property type="nucleotide sequence ID" value="NZ_BKAG01000002.1"/>
</dbReference>
<dbReference type="PANTHER" id="PTHR43737:SF1">
    <property type="entry name" value="DUF1501 DOMAIN-CONTAINING PROTEIN"/>
    <property type="match status" value="1"/>
</dbReference>
<dbReference type="Proteomes" id="UP000321577">
    <property type="component" value="Unassembled WGS sequence"/>
</dbReference>
<name>A0A512M355_9BACT</name>
<dbReference type="PANTHER" id="PTHR43737">
    <property type="entry name" value="BLL7424 PROTEIN"/>
    <property type="match status" value="1"/>
</dbReference>
<dbReference type="InterPro" id="IPR017850">
    <property type="entry name" value="Alkaline_phosphatase_core_sf"/>
</dbReference>
<dbReference type="EMBL" id="BKAG01000002">
    <property type="protein sequence ID" value="GEP41187.1"/>
    <property type="molecule type" value="Genomic_DNA"/>
</dbReference>
<reference evidence="1 2" key="1">
    <citation type="submission" date="2019-07" db="EMBL/GenBank/DDBJ databases">
        <title>Whole genome shotgun sequence of Brevifollis gellanilyticus NBRC 108608.</title>
        <authorList>
            <person name="Hosoyama A."/>
            <person name="Uohara A."/>
            <person name="Ohji S."/>
            <person name="Ichikawa N."/>
        </authorList>
    </citation>
    <scope>NUCLEOTIDE SEQUENCE [LARGE SCALE GENOMIC DNA]</scope>
    <source>
        <strain evidence="1 2">NBRC 108608</strain>
    </source>
</reference>
<protein>
    <submittedName>
        <fullName evidence="1">Sulfatase</fullName>
    </submittedName>
</protein>
<dbReference type="Gene3D" id="3.40.720.10">
    <property type="entry name" value="Alkaline Phosphatase, subunit A"/>
    <property type="match status" value="1"/>
</dbReference>
<dbReference type="InterPro" id="IPR010869">
    <property type="entry name" value="DUF1501"/>
</dbReference>
<sequence>MSPLLDFHLQQTRRQFFGHTGLRAGSIALASMLGRDLAGAAASPGSSSAAGQVHPPLPGLPHFAPRAKRLIYLHMNGAPSQLDLWDHKPGLQAYFDKDLPESVRNGQRITTMTSGQARLPVAPSMFKFQQYGQSGMWASELLKHTSKVVDDIALVRSVHTTAINHDPACTFVMTGNEVPGKASIGSWLAYGLGSESNDLPSFVVFTPTFPAASQAQALFTRMWSSGFLPSKHTGVALRGQGDPVLFVKNPHGVDSTDRRTMLNALNKLNEINHARIGDPEIQTRISNYEMAFRMQTSVPELTDLSKESQATLDMYGPDVQRPGSFTHSALLARRLIERGTRVVQILHRGWDQHNNLPKLLRGQIEDTDQATAALIMDLKQRGLLQDTLVVWGGEFGRTVYSQGTLTKDNYGRDHHPRNFCMWMAGGGVKGGTVYGETDDFSYNIAKDPVHINDLNATILHLMGIDHSRFSFKFQGLDQRLTGVEEHHVVKNLLA</sequence>
<gene>
    <name evidence="1" type="ORF">BGE01nite_04780</name>
</gene>
<comment type="caution">
    <text evidence="1">The sequence shown here is derived from an EMBL/GenBank/DDBJ whole genome shotgun (WGS) entry which is preliminary data.</text>
</comment>
<keyword evidence="2" id="KW-1185">Reference proteome</keyword>
<accession>A0A512M355</accession>
<dbReference type="PROSITE" id="PS51318">
    <property type="entry name" value="TAT"/>
    <property type="match status" value="1"/>
</dbReference>
<evidence type="ECO:0000313" key="1">
    <source>
        <dbReference type="EMBL" id="GEP41187.1"/>
    </source>
</evidence>
<dbReference type="AlphaFoldDB" id="A0A512M355"/>
<dbReference type="InterPro" id="IPR006311">
    <property type="entry name" value="TAT_signal"/>
</dbReference>
<organism evidence="1 2">
    <name type="scientific">Brevifollis gellanilyticus</name>
    <dbReference type="NCBI Taxonomy" id="748831"/>
    <lineage>
        <taxon>Bacteria</taxon>
        <taxon>Pseudomonadati</taxon>
        <taxon>Verrucomicrobiota</taxon>
        <taxon>Verrucomicrobiia</taxon>
        <taxon>Verrucomicrobiales</taxon>
        <taxon>Verrucomicrobiaceae</taxon>
    </lineage>
</organism>
<dbReference type="OrthoDB" id="176328at2"/>
<proteinExistence type="predicted"/>
<evidence type="ECO:0000313" key="2">
    <source>
        <dbReference type="Proteomes" id="UP000321577"/>
    </source>
</evidence>
<dbReference type="SUPFAM" id="SSF53649">
    <property type="entry name" value="Alkaline phosphatase-like"/>
    <property type="match status" value="1"/>
</dbReference>